<dbReference type="Proteomes" id="UP001237642">
    <property type="component" value="Unassembled WGS sequence"/>
</dbReference>
<name>A0AAD8N976_9APIA</name>
<evidence type="ECO:0000313" key="1">
    <source>
        <dbReference type="EMBL" id="KAK1399243.1"/>
    </source>
</evidence>
<evidence type="ECO:0000313" key="2">
    <source>
        <dbReference type="Proteomes" id="UP001237642"/>
    </source>
</evidence>
<comment type="caution">
    <text evidence="1">The sequence shown here is derived from an EMBL/GenBank/DDBJ whole genome shotgun (WGS) entry which is preliminary data.</text>
</comment>
<organism evidence="1 2">
    <name type="scientific">Heracleum sosnowskyi</name>
    <dbReference type="NCBI Taxonomy" id="360622"/>
    <lineage>
        <taxon>Eukaryota</taxon>
        <taxon>Viridiplantae</taxon>
        <taxon>Streptophyta</taxon>
        <taxon>Embryophyta</taxon>
        <taxon>Tracheophyta</taxon>
        <taxon>Spermatophyta</taxon>
        <taxon>Magnoliopsida</taxon>
        <taxon>eudicotyledons</taxon>
        <taxon>Gunneridae</taxon>
        <taxon>Pentapetalae</taxon>
        <taxon>asterids</taxon>
        <taxon>campanulids</taxon>
        <taxon>Apiales</taxon>
        <taxon>Apiaceae</taxon>
        <taxon>Apioideae</taxon>
        <taxon>apioid superclade</taxon>
        <taxon>Tordylieae</taxon>
        <taxon>Tordyliinae</taxon>
        <taxon>Heracleum</taxon>
    </lineage>
</organism>
<sequence>MLNFIEVHMPMTHDQLKQALKLGVVGGEEDDSEAVALLPFFIQTPFAVGDEVINLHIKCTCFSNDIVQHSGDPQPQPPPFLISLQHSTSIFRKGYGIEVLVLNCCFC</sequence>
<reference evidence="1" key="1">
    <citation type="submission" date="2023-02" db="EMBL/GenBank/DDBJ databases">
        <title>Genome of toxic invasive species Heracleum sosnowskyi carries increased number of genes despite the absence of recent whole-genome duplications.</title>
        <authorList>
            <person name="Schelkunov M."/>
            <person name="Shtratnikova V."/>
            <person name="Makarenko M."/>
            <person name="Klepikova A."/>
            <person name="Omelchenko D."/>
            <person name="Novikova G."/>
            <person name="Obukhova E."/>
            <person name="Bogdanov V."/>
            <person name="Penin A."/>
            <person name="Logacheva M."/>
        </authorList>
    </citation>
    <scope>NUCLEOTIDE SEQUENCE</scope>
    <source>
        <strain evidence="1">Hsosn_3</strain>
        <tissue evidence="1">Leaf</tissue>
    </source>
</reference>
<proteinExistence type="predicted"/>
<keyword evidence="2" id="KW-1185">Reference proteome</keyword>
<protein>
    <submittedName>
        <fullName evidence="1">Uncharacterized protein</fullName>
    </submittedName>
</protein>
<gene>
    <name evidence="1" type="ORF">POM88_009106</name>
</gene>
<reference evidence="1" key="2">
    <citation type="submission" date="2023-05" db="EMBL/GenBank/DDBJ databases">
        <authorList>
            <person name="Schelkunov M.I."/>
        </authorList>
    </citation>
    <scope>NUCLEOTIDE SEQUENCE</scope>
    <source>
        <strain evidence="1">Hsosn_3</strain>
        <tissue evidence="1">Leaf</tissue>
    </source>
</reference>
<accession>A0AAD8N976</accession>
<dbReference type="EMBL" id="JAUIZM010000002">
    <property type="protein sequence ID" value="KAK1399243.1"/>
    <property type="molecule type" value="Genomic_DNA"/>
</dbReference>
<dbReference type="AlphaFoldDB" id="A0AAD8N976"/>